<organism evidence="4 5">
    <name type="scientific">Agrococcus pavilionensis RW1</name>
    <dbReference type="NCBI Taxonomy" id="1330458"/>
    <lineage>
        <taxon>Bacteria</taxon>
        <taxon>Bacillati</taxon>
        <taxon>Actinomycetota</taxon>
        <taxon>Actinomycetes</taxon>
        <taxon>Micrococcales</taxon>
        <taxon>Microbacteriaceae</taxon>
        <taxon>Agrococcus</taxon>
    </lineage>
</organism>
<dbReference type="Gene3D" id="3.40.50.300">
    <property type="entry name" value="P-loop containing nucleotide triphosphate hydrolases"/>
    <property type="match status" value="1"/>
</dbReference>
<dbReference type="InterPro" id="IPR056920">
    <property type="entry name" value="PRTase-CE"/>
</dbReference>
<evidence type="ECO:0000259" key="3">
    <source>
        <dbReference type="Pfam" id="PF24390"/>
    </source>
</evidence>
<dbReference type="OrthoDB" id="8427993at2"/>
<dbReference type="SUPFAM" id="SSF52540">
    <property type="entry name" value="P-loop containing nucleoside triphosphate hydrolases"/>
    <property type="match status" value="1"/>
</dbReference>
<feature type="region of interest" description="Disordered" evidence="1">
    <location>
        <begin position="165"/>
        <end position="192"/>
    </location>
</feature>
<evidence type="ECO:0000313" key="5">
    <source>
        <dbReference type="Proteomes" id="UP000016462"/>
    </source>
</evidence>
<dbReference type="Pfam" id="PF13191">
    <property type="entry name" value="AAA_16"/>
    <property type="match status" value="1"/>
</dbReference>
<dbReference type="InterPro" id="IPR027417">
    <property type="entry name" value="P-loop_NTPase"/>
</dbReference>
<dbReference type="PANTHER" id="PTHR34301">
    <property type="entry name" value="DNA-BINDING PROTEIN-RELATED"/>
    <property type="match status" value="1"/>
</dbReference>
<feature type="domain" description="Orc1-like AAA ATPase" evidence="2">
    <location>
        <begin position="637"/>
        <end position="801"/>
    </location>
</feature>
<gene>
    <name evidence="4" type="ORF">L332_08925</name>
</gene>
<reference evidence="4 5" key="1">
    <citation type="journal article" date="2013" name="Genome Announc.">
        <title>First draft genome sequence from a member of the genus agrococcus, isolated from modern microbialites.</title>
        <authorList>
            <person name="White R.A.III."/>
            <person name="Grassa C.J."/>
            <person name="Suttle C.A."/>
        </authorList>
    </citation>
    <scope>NUCLEOTIDE SEQUENCE [LARGE SCALE GENOMIC DNA]</scope>
    <source>
        <strain evidence="4 5">RW1</strain>
    </source>
</reference>
<proteinExistence type="predicted"/>
<evidence type="ECO:0000259" key="2">
    <source>
        <dbReference type="Pfam" id="PF13191"/>
    </source>
</evidence>
<dbReference type="EMBL" id="ASHR01000017">
    <property type="protein sequence ID" value="ERG64568.1"/>
    <property type="molecule type" value="Genomic_DNA"/>
</dbReference>
<accession>U1LBQ8</accession>
<feature type="compositionally biased region" description="Basic and acidic residues" evidence="1">
    <location>
        <begin position="165"/>
        <end position="174"/>
    </location>
</feature>
<sequence length="1313" mass="142961">MLIDDLDESARILIQSRARAAGESLTTLASRYKGRTASELAQELAATEKPDKPGLGLLLAKVALEEAVSARSREQFSDFLFRFGAHLRASLSAPGLTPSQRLALATAAENLFHTLPTSSGPQRAEAAAVRVRLSGPDLHDSDWLSVLGLSREQFDSIMRQFSRELRPRDGERPLRNQVQPQERFGSPRRGSGVSDLPHWLSVEAVGHVDSLVAAGANWDPALYRTDRHSDPELAWTEFVRGNFESARSAVEGVLAQLGEAWGPSSGVDALRTWNWLRLVVELARIERGQASDARRSWTSVCELALRCVPDDHRLDSWLINALGDFVANDPASQRAWCAYTLRLVAAVGHEVALSAYSNSEKATLRQAWQEHFDLDALEAKNTAAATAKLVPLYQRVFQTFYVGARQAQTPSLVVRDGVALRTGWLDEVELAIVRDAQEMFSEAERLTELETTTHHDLSEARRDLNLLSSRIIDSGSALLQDLIAPLVTIACERADGAIARLGEISRPSITVRLASSKLPFSAAEGSAYDIRFIVVNTGNATAEKITLRVSAPEIGLAGSGTLETLGPGASNEIVARIVASGIARRAISLECVMDWTDQLLQSFTMSTSLAAEDQMPVTWSQMDVNPFNLGTISEPERLVGRADDLKSLDALLAGNASAYITGHKRVGKTSLTRVLLREVSQSRGWAGSLLALGRALGPGQSAGDLVISLLDEIQDAVSQAYGIVLDDPTLLAPPDGGNFARVANRWLRSASRKLPAEARVLIAIDDFDELPRHLVEGPQADTLFLFLRSLVDEPWLNLIVVGSEVLPSIIQAQAHKLNQVVPVSVTNFASPTSTAELLETPTATKLEWDVESVDRVHYLCSGNPYYETLLAQRIWLMMREMSRSVVTSADVNEAAVSVANEAPDSHFIHLWADSTSGLDHNARRAIVASAVLRSIARCGGEALVPASAEEVTGLAQRWIQTATTEELNQSIATLKSREVVSSPAEDRLLISIPLVGIWLQSAGARALDSVYADSKHATATVRMITDSDLVSLSKNLRYRGEAISEIRIKAWLEQFGGHDRQYLAYKMLRRMIMDGYFPSTRLQNTALPRLAQAASKLEAARLLVREANNQYYKNAILVNHGVPGDSTQGTLSALAKSLGIKKANIVKTDDLTDRIRSYSGTVVLFLLDDYCGTGTHLGRELDRISENVSSMGEDWVEKVHVVVGASVVADERDLPLGSGVLSVETVGGTYLGDRFRPFSASSGIFDSDDERARAEEMTRSIGSSLLPNNPLGYGGRALLTLFEFNCPNNVAPIFWRGGSVAGSAWTPLFERAV</sequence>
<dbReference type="PANTHER" id="PTHR34301:SF8">
    <property type="entry name" value="ATPASE DOMAIN-CONTAINING PROTEIN"/>
    <property type="match status" value="1"/>
</dbReference>
<protein>
    <submittedName>
        <fullName evidence="4">Uncharacterized protein</fullName>
    </submittedName>
</protein>
<dbReference type="InterPro" id="IPR041664">
    <property type="entry name" value="AAA_16"/>
</dbReference>
<name>U1LBQ8_9MICO</name>
<feature type="domain" description="PRTase-CE" evidence="3">
    <location>
        <begin position="1048"/>
        <end position="1311"/>
    </location>
</feature>
<evidence type="ECO:0000313" key="4">
    <source>
        <dbReference type="EMBL" id="ERG64568.1"/>
    </source>
</evidence>
<comment type="caution">
    <text evidence="4">The sequence shown here is derived from an EMBL/GenBank/DDBJ whole genome shotgun (WGS) entry which is preliminary data.</text>
</comment>
<dbReference type="RefSeq" id="WP_021010100.1">
    <property type="nucleotide sequence ID" value="NZ_ASHR01000017.1"/>
</dbReference>
<dbReference type="Proteomes" id="UP000016462">
    <property type="component" value="Unassembled WGS sequence"/>
</dbReference>
<keyword evidence="5" id="KW-1185">Reference proteome</keyword>
<dbReference type="Pfam" id="PF24390">
    <property type="entry name" value="PRTase-CE"/>
    <property type="match status" value="1"/>
</dbReference>
<evidence type="ECO:0000256" key="1">
    <source>
        <dbReference type="SAM" id="MobiDB-lite"/>
    </source>
</evidence>